<dbReference type="Proteomes" id="UP001189429">
    <property type="component" value="Unassembled WGS sequence"/>
</dbReference>
<feature type="non-terminal residue" evidence="2">
    <location>
        <position position="1"/>
    </location>
</feature>
<evidence type="ECO:0000256" key="1">
    <source>
        <dbReference type="SAM" id="MobiDB-lite"/>
    </source>
</evidence>
<keyword evidence="3" id="KW-1185">Reference proteome</keyword>
<name>A0ABN9VWV6_9DINO</name>
<accession>A0ABN9VWV6</accession>
<evidence type="ECO:0000313" key="3">
    <source>
        <dbReference type="Proteomes" id="UP001189429"/>
    </source>
</evidence>
<feature type="non-terminal residue" evidence="2">
    <location>
        <position position="651"/>
    </location>
</feature>
<sequence length="651" mass="72100">ERTAGLRQLDTEWTPGPVDSQDVVAMPWRWKRQSTMVVGMHPTSSIGIRGESQSKMAMLAAIARGHSGPWAAIGGWNAVTTPEGVSDAWTRNPARILDYVVCSGFFLLALDKVNAGPGTTAGFSYTYAETQRSQVALQRCLLLPQPFQLPDMPKRKADPNSKRSRKKAQEQHNSDFSEGPRRDDLFGECEPSVEDGEVGHYGADEEDVDPKRTAEEVFDLEGGKQNELWQLKLDRAQAEDRKAWRTPPSHATATAAYLFDPYGKNEMGAQCGAWVHAVEQYYCATLKIEAAERRNFSGRADEMRFKVGKARLGYNVSSDLDQSVRCEGRGMRAARLRTLCKDMSATIPSGGIVKMTSKQRRRWREALNSVEAMSEGQISSFGQRSLAGYTNWEQEQEAAGCGKLHKTTKDKPRCDNEVRSNGSTASSMIDYMDAKGAQWSRKWKSSFSREEDWAPITIESLNNAIDTMAKSKDAGGDRAIGLLPEVVKLWSKMRSEYTHECVTSMAGKWGAATAGNSALREALLRSFADAVPERPPTKVCTVTALWDRAEFCDTREPVPVLDEGLGRGMPARTVRLEMPSRSGARFIGERTACAEPTAPNRSACADARRGIDFGRVALHAVLEKVSAKVQQMYVRSWVDDVATRMEGSRKQ</sequence>
<comment type="caution">
    <text evidence="2">The sequence shown here is derived from an EMBL/GenBank/DDBJ whole genome shotgun (WGS) entry which is preliminary data.</text>
</comment>
<evidence type="ECO:0008006" key="4">
    <source>
        <dbReference type="Google" id="ProtNLM"/>
    </source>
</evidence>
<protein>
    <recommendedName>
        <fullName evidence="4">RNA-directed RNA polymerase</fullName>
    </recommendedName>
</protein>
<organism evidence="2 3">
    <name type="scientific">Prorocentrum cordatum</name>
    <dbReference type="NCBI Taxonomy" id="2364126"/>
    <lineage>
        <taxon>Eukaryota</taxon>
        <taxon>Sar</taxon>
        <taxon>Alveolata</taxon>
        <taxon>Dinophyceae</taxon>
        <taxon>Prorocentrales</taxon>
        <taxon>Prorocentraceae</taxon>
        <taxon>Prorocentrum</taxon>
    </lineage>
</organism>
<gene>
    <name evidence="2" type="ORF">PCOR1329_LOCUS61985</name>
</gene>
<feature type="compositionally biased region" description="Basic and acidic residues" evidence="1">
    <location>
        <begin position="152"/>
        <end position="185"/>
    </location>
</feature>
<proteinExistence type="predicted"/>
<feature type="region of interest" description="Disordered" evidence="1">
    <location>
        <begin position="148"/>
        <end position="189"/>
    </location>
</feature>
<reference evidence="2" key="1">
    <citation type="submission" date="2023-10" db="EMBL/GenBank/DDBJ databases">
        <authorList>
            <person name="Chen Y."/>
            <person name="Shah S."/>
            <person name="Dougan E. K."/>
            <person name="Thang M."/>
            <person name="Chan C."/>
        </authorList>
    </citation>
    <scope>NUCLEOTIDE SEQUENCE [LARGE SCALE GENOMIC DNA]</scope>
</reference>
<dbReference type="EMBL" id="CAUYUJ010017815">
    <property type="protein sequence ID" value="CAK0878115.1"/>
    <property type="molecule type" value="Genomic_DNA"/>
</dbReference>
<evidence type="ECO:0000313" key="2">
    <source>
        <dbReference type="EMBL" id="CAK0878115.1"/>
    </source>
</evidence>